<feature type="signal peptide" evidence="4">
    <location>
        <begin position="1"/>
        <end position="19"/>
    </location>
</feature>
<dbReference type="PANTHER" id="PTHR42721:SF42">
    <property type="entry name" value="FIBRONECTIN TYPE III-LIKE DOMAIN-CONTAINING PROTEIN"/>
    <property type="match status" value="1"/>
</dbReference>
<dbReference type="InterPro" id="IPR002772">
    <property type="entry name" value="Glyco_hydro_3_C"/>
</dbReference>
<dbReference type="GO" id="GO:0046556">
    <property type="term" value="F:alpha-L-arabinofuranosidase activity"/>
    <property type="evidence" value="ECO:0007669"/>
    <property type="project" value="TreeGrafter"/>
</dbReference>
<organism evidence="7 8">
    <name type="scientific">Macrostomum lignano</name>
    <dbReference type="NCBI Taxonomy" id="282301"/>
    <lineage>
        <taxon>Eukaryota</taxon>
        <taxon>Metazoa</taxon>
        <taxon>Spiralia</taxon>
        <taxon>Lophotrochozoa</taxon>
        <taxon>Platyhelminthes</taxon>
        <taxon>Rhabditophora</taxon>
        <taxon>Macrostomorpha</taxon>
        <taxon>Macrostomida</taxon>
        <taxon>Macrostomidae</taxon>
        <taxon>Macrostomum</taxon>
    </lineage>
</organism>
<dbReference type="GO" id="GO:0031222">
    <property type="term" value="P:arabinan catabolic process"/>
    <property type="evidence" value="ECO:0007669"/>
    <property type="project" value="TreeGrafter"/>
</dbReference>
<dbReference type="InterPro" id="IPR036881">
    <property type="entry name" value="Glyco_hydro_3_C_sf"/>
</dbReference>
<dbReference type="PANTHER" id="PTHR42721">
    <property type="entry name" value="SUGAR HYDROLASE-RELATED"/>
    <property type="match status" value="1"/>
</dbReference>
<dbReference type="Proteomes" id="UP000215902">
    <property type="component" value="Unassembled WGS sequence"/>
</dbReference>
<keyword evidence="2" id="KW-0378">Hydrolase</keyword>
<feature type="domain" description="Glycoside hydrolase family 3 C-terminal" evidence="6">
    <location>
        <begin position="395"/>
        <end position="628"/>
    </location>
</feature>
<evidence type="ECO:0000256" key="3">
    <source>
        <dbReference type="ARBA" id="ARBA00023295"/>
    </source>
</evidence>
<reference evidence="7 8" key="1">
    <citation type="submission" date="2017-06" db="EMBL/GenBank/DDBJ databases">
        <title>A platform for efficient transgenesis in Macrostomum lignano, a flatworm model organism for stem cell research.</title>
        <authorList>
            <person name="Berezikov E."/>
        </authorList>
    </citation>
    <scope>NUCLEOTIDE SEQUENCE [LARGE SCALE GENOMIC DNA]</scope>
    <source>
        <strain evidence="7">DV1</strain>
        <tissue evidence="7">Whole organism</tissue>
    </source>
</reference>
<dbReference type="Gene3D" id="3.20.20.300">
    <property type="entry name" value="Glycoside hydrolase, family 3, N-terminal domain"/>
    <property type="match status" value="1"/>
</dbReference>
<evidence type="ECO:0000259" key="5">
    <source>
        <dbReference type="Pfam" id="PF00933"/>
    </source>
</evidence>
<keyword evidence="8" id="KW-1185">Reference proteome</keyword>
<dbReference type="GO" id="GO:0009044">
    <property type="term" value="F:xylan 1,4-beta-xylosidase activity"/>
    <property type="evidence" value="ECO:0007669"/>
    <property type="project" value="InterPro"/>
</dbReference>
<keyword evidence="3" id="KW-0326">Glycosidase</keyword>
<evidence type="ECO:0000313" key="7">
    <source>
        <dbReference type="EMBL" id="PAA56137.1"/>
    </source>
</evidence>
<dbReference type="Pfam" id="PF01915">
    <property type="entry name" value="Glyco_hydro_3_C"/>
    <property type="match status" value="1"/>
</dbReference>
<keyword evidence="1 4" id="KW-0732">Signal</keyword>
<feature type="domain" description="Glycoside hydrolase family 3 N-terminal" evidence="5">
    <location>
        <begin position="75"/>
        <end position="343"/>
    </location>
</feature>
<dbReference type="InterPro" id="IPR001764">
    <property type="entry name" value="Glyco_hydro_3_N"/>
</dbReference>
<evidence type="ECO:0000256" key="2">
    <source>
        <dbReference type="ARBA" id="ARBA00022801"/>
    </source>
</evidence>
<evidence type="ECO:0000256" key="4">
    <source>
        <dbReference type="SAM" id="SignalP"/>
    </source>
</evidence>
<evidence type="ECO:0000259" key="6">
    <source>
        <dbReference type="Pfam" id="PF01915"/>
    </source>
</evidence>
<dbReference type="OrthoDB" id="47059at2759"/>
<dbReference type="InterPro" id="IPR044993">
    <property type="entry name" value="BXL"/>
</dbReference>
<accession>A0A267E5G2</accession>
<dbReference type="AlphaFoldDB" id="A0A267E5G2"/>
<dbReference type="GO" id="GO:0045493">
    <property type="term" value="P:xylan catabolic process"/>
    <property type="evidence" value="ECO:0007669"/>
    <property type="project" value="InterPro"/>
</dbReference>
<dbReference type="InterPro" id="IPR017853">
    <property type="entry name" value="GH"/>
</dbReference>
<dbReference type="Gene3D" id="3.40.50.1700">
    <property type="entry name" value="Glycoside hydrolase family 3 C-terminal domain"/>
    <property type="match status" value="1"/>
</dbReference>
<protein>
    <recommendedName>
        <fullName evidence="9">Fibronectin type III-like domain-containing protein</fullName>
    </recommendedName>
</protein>
<evidence type="ECO:0008006" key="9">
    <source>
        <dbReference type="Google" id="ProtNLM"/>
    </source>
</evidence>
<comment type="caution">
    <text evidence="7">The sequence shown here is derived from an EMBL/GenBank/DDBJ whole genome shotgun (WGS) entry which is preliminary data.</text>
</comment>
<dbReference type="SUPFAM" id="SSF52279">
    <property type="entry name" value="Beta-D-glucan exohydrolase, C-terminal domain"/>
    <property type="match status" value="1"/>
</dbReference>
<name>A0A267E5G2_9PLAT</name>
<evidence type="ECO:0000313" key="8">
    <source>
        <dbReference type="Proteomes" id="UP000215902"/>
    </source>
</evidence>
<dbReference type="PRINTS" id="PR00133">
    <property type="entry name" value="GLHYDRLASE3"/>
</dbReference>
<dbReference type="Pfam" id="PF00933">
    <property type="entry name" value="Glyco_hydro_3"/>
    <property type="match status" value="1"/>
</dbReference>
<sequence length="756" mass="82455">MAMRLLWLLLLPILSIVAARHPELPFWDPTLSWDARVRDLLNRLTDSELVEQLSKGGAGTNGGPAPAVPRLGIRPYQWNTECLSGHGEAGPATSFPQAIGLAATFSPELVEAMARATGLEVRASYNDYSQAGNYSDHHGLTCFAPVINLLRHPYWGRNQETYGEDPHLTGVLSAAFVRGLQGGDLAANRFALAGAGCKHFAAYSGPEDFPVSRVSFNAIVPEQDLRQSFLPQFRRCLSAGSFSVMCSYNSVNGVPACANKRLLTDVLRRDWNFTGYVVSDEGALEFAVDFHKYFANRSEAAVGALQAGVNLELSPPGCPDQACIVFEHLHEAVAAGRVTRQQLLGRAYPLFYTRMRLGEFDPADSNPYSRLRLADIVQTDGQRRLSAGLAAASFVLLKNADDFLPLSVGRLDGKRVGLIGPFADNMTLMYGSYAADPMPQYQVPLRSGLARVGAVVTVWRYCLDGVLCRRRNESVLLEAARMSDLLLVAVGTGQLVEAENTDRRNLSLPSGQDRLVRSLAESPGRWPPAVLLIFSGGPVDIQLAADPRSGIRAILWCGFPAQEVGVAVAAVLTGEMSPFASLPFTWYSPDQPLSSITNYTLANMTYRFLDEPVGSAPRPLYRFGQGLTFAACRVQLSELSAPVRVARGAALDLAFSASIPGSSEYSCLYSAKAYLRPAPGSRIGRNPRVWLVAMRLIAWQRGGRLQQVRMHVLPEDMQLWNGSAMSALAGDYELLIGDYFDDGCAHCRLRQKFSIV</sequence>
<gene>
    <name evidence="7" type="ORF">BOX15_Mlig015495g1</name>
</gene>
<dbReference type="STRING" id="282301.A0A267E5G2"/>
<dbReference type="SUPFAM" id="SSF51445">
    <property type="entry name" value="(Trans)glycosidases"/>
    <property type="match status" value="1"/>
</dbReference>
<feature type="chain" id="PRO_5012108279" description="Fibronectin type III-like domain-containing protein" evidence="4">
    <location>
        <begin position="20"/>
        <end position="756"/>
    </location>
</feature>
<proteinExistence type="predicted"/>
<dbReference type="EMBL" id="NIVC01002659">
    <property type="protein sequence ID" value="PAA56137.1"/>
    <property type="molecule type" value="Genomic_DNA"/>
</dbReference>
<evidence type="ECO:0000256" key="1">
    <source>
        <dbReference type="ARBA" id="ARBA00022729"/>
    </source>
</evidence>
<dbReference type="InterPro" id="IPR036962">
    <property type="entry name" value="Glyco_hydro_3_N_sf"/>
</dbReference>